<dbReference type="InterPro" id="IPR008969">
    <property type="entry name" value="CarboxyPept-like_regulatory"/>
</dbReference>
<dbReference type="OrthoDB" id="983143at2"/>
<protein>
    <submittedName>
        <fullName evidence="1">TonB-dependent receptor</fullName>
    </submittedName>
</protein>
<name>I5BPX5_9BACT</name>
<keyword evidence="2" id="KW-1185">Reference proteome</keyword>
<dbReference type="RefSeq" id="WP_009057919.1">
    <property type="nucleotide sequence ID" value="NZ_AJYA01000128.1"/>
</dbReference>
<evidence type="ECO:0000313" key="1">
    <source>
        <dbReference type="EMBL" id="EIM71627.1"/>
    </source>
</evidence>
<dbReference type="EMBL" id="AJYA01000128">
    <property type="protein sequence ID" value="EIM71627.1"/>
    <property type="molecule type" value="Genomic_DNA"/>
</dbReference>
<gene>
    <name evidence="1" type="ORF">A3SI_20352</name>
</gene>
<proteinExistence type="predicted"/>
<accession>I5BPX5</accession>
<sequence length="75" mass="8070">MVLSSALAQREVIRGKVVDAETGEGLAHAHLVLVQQAKQAVGNAEGAFSFALPSEVKGSDSLRVSYMAMPRRYLR</sequence>
<reference evidence="1 2" key="1">
    <citation type="submission" date="2012-05" db="EMBL/GenBank/DDBJ databases">
        <title>Genome sequence of Nitritalea halalkaliphila LW7.</title>
        <authorList>
            <person name="Jangir P.K."/>
            <person name="Singh A."/>
            <person name="Shivaji S."/>
            <person name="Sharma R."/>
        </authorList>
    </citation>
    <scope>NUCLEOTIDE SEQUENCE [LARGE SCALE GENOMIC DNA]</scope>
    <source>
        <strain evidence="1 2">LW7</strain>
    </source>
</reference>
<dbReference type="Gene3D" id="2.60.40.1120">
    <property type="entry name" value="Carboxypeptidase-like, regulatory domain"/>
    <property type="match status" value="1"/>
</dbReference>
<organism evidence="1 2">
    <name type="scientific">Nitritalea halalkaliphila LW7</name>
    <dbReference type="NCBI Taxonomy" id="1189621"/>
    <lineage>
        <taxon>Bacteria</taxon>
        <taxon>Pseudomonadati</taxon>
        <taxon>Bacteroidota</taxon>
        <taxon>Cytophagia</taxon>
        <taxon>Cytophagales</taxon>
        <taxon>Cyclobacteriaceae</taxon>
        <taxon>Nitritalea</taxon>
    </lineage>
</organism>
<evidence type="ECO:0000313" key="2">
    <source>
        <dbReference type="Proteomes" id="UP000005551"/>
    </source>
</evidence>
<dbReference type="SUPFAM" id="SSF49464">
    <property type="entry name" value="Carboxypeptidase regulatory domain-like"/>
    <property type="match status" value="1"/>
</dbReference>
<dbReference type="Proteomes" id="UP000005551">
    <property type="component" value="Unassembled WGS sequence"/>
</dbReference>
<keyword evidence="1" id="KW-0675">Receptor</keyword>
<comment type="caution">
    <text evidence="1">The sequence shown here is derived from an EMBL/GenBank/DDBJ whole genome shotgun (WGS) entry which is preliminary data.</text>
</comment>
<dbReference type="AlphaFoldDB" id="I5BPX5"/>